<evidence type="ECO:0000313" key="2">
    <source>
        <dbReference type="EMBL" id="SHE64219.1"/>
    </source>
</evidence>
<evidence type="ECO:0000259" key="1">
    <source>
        <dbReference type="Pfam" id="PF01170"/>
    </source>
</evidence>
<evidence type="ECO:0000313" key="3">
    <source>
        <dbReference type="Proteomes" id="UP000184423"/>
    </source>
</evidence>
<dbReference type="Proteomes" id="UP000184423">
    <property type="component" value="Unassembled WGS sequence"/>
</dbReference>
<dbReference type="GO" id="GO:0016423">
    <property type="term" value="F:tRNA (guanine) methyltransferase activity"/>
    <property type="evidence" value="ECO:0007669"/>
    <property type="project" value="TreeGrafter"/>
</dbReference>
<dbReference type="RefSeq" id="WP_073248024.1">
    <property type="nucleotide sequence ID" value="NZ_FQVG01000010.1"/>
</dbReference>
<dbReference type="GO" id="GO:0030488">
    <property type="term" value="P:tRNA methylation"/>
    <property type="evidence" value="ECO:0007669"/>
    <property type="project" value="TreeGrafter"/>
</dbReference>
<name>A0A1M4V5L8_9CLOT</name>
<reference evidence="3" key="1">
    <citation type="submission" date="2016-11" db="EMBL/GenBank/DDBJ databases">
        <authorList>
            <person name="Varghese N."/>
            <person name="Submissions S."/>
        </authorList>
    </citation>
    <scope>NUCLEOTIDE SEQUENCE [LARGE SCALE GENOMIC DNA]</scope>
    <source>
        <strain evidence="3">DSM 10124</strain>
    </source>
</reference>
<accession>A0A1M4V5L8</accession>
<dbReference type="PANTHER" id="PTHR14911">
    <property type="entry name" value="THUMP DOMAIN-CONTAINING"/>
    <property type="match status" value="1"/>
</dbReference>
<dbReference type="Gene3D" id="3.40.50.150">
    <property type="entry name" value="Vaccinia Virus protein VP39"/>
    <property type="match status" value="1"/>
</dbReference>
<keyword evidence="2" id="KW-0808">Transferase</keyword>
<keyword evidence="3" id="KW-1185">Reference proteome</keyword>
<proteinExistence type="predicted"/>
<gene>
    <name evidence="2" type="ORF">SAMN02746091_00815</name>
</gene>
<organism evidence="2 3">
    <name type="scientific">Caloramator proteoclasticus DSM 10124</name>
    <dbReference type="NCBI Taxonomy" id="1121262"/>
    <lineage>
        <taxon>Bacteria</taxon>
        <taxon>Bacillati</taxon>
        <taxon>Bacillota</taxon>
        <taxon>Clostridia</taxon>
        <taxon>Eubacteriales</taxon>
        <taxon>Clostridiaceae</taxon>
        <taxon>Caloramator</taxon>
    </lineage>
</organism>
<keyword evidence="2" id="KW-0489">Methyltransferase</keyword>
<dbReference type="InterPro" id="IPR029063">
    <property type="entry name" value="SAM-dependent_MTases_sf"/>
</dbReference>
<feature type="domain" description="Ribosomal RNA large subunit methyltransferase K/L-like methyltransferase" evidence="1">
    <location>
        <begin position="154"/>
        <end position="264"/>
    </location>
</feature>
<sequence length="308" mass="35554">MFLYYINYRPDESDLCNLEMRVIFNKDLSEKYFLSEKDFDIDRSVFIKYKIDILASSNSFDELIKKVEKLNINQEKYKVKYFDVDDKVKVEFNEKHRLEGIIGERIEGDVDVYNPKVMFALTLVDGTWIFGRYIKNSGEWHKHEHKPVYYCNALPVRIARSMLNIGLGDNLNKKVVDPCCGVGTVLLEAAALSVDIEGYDINDKVVENAVKNIEFFGYDVKVENKDIANVDKKYDLAIIDLPYGILSITSDEEIMHILKSAARITKEAVIAAVSDIRKELDEAGFKVVDYAVVPKKHFKRFIFKCILK</sequence>
<dbReference type="EMBL" id="FQVG01000010">
    <property type="protein sequence ID" value="SHE64219.1"/>
    <property type="molecule type" value="Genomic_DNA"/>
</dbReference>
<dbReference type="PANTHER" id="PTHR14911:SF13">
    <property type="entry name" value="TRNA (GUANINE(6)-N2)-METHYLTRANSFERASE THUMP3"/>
    <property type="match status" value="1"/>
</dbReference>
<dbReference type="InterPro" id="IPR000241">
    <property type="entry name" value="RlmKL-like_Mtase"/>
</dbReference>
<dbReference type="CDD" id="cd02440">
    <property type="entry name" value="AdoMet_MTases"/>
    <property type="match status" value="1"/>
</dbReference>
<dbReference type="Pfam" id="PF01170">
    <property type="entry name" value="UPF0020"/>
    <property type="match status" value="1"/>
</dbReference>
<dbReference type="AlphaFoldDB" id="A0A1M4V5L8"/>
<protein>
    <submittedName>
        <fullName evidence="2">tRNA G10 N-methylase Trm11</fullName>
    </submittedName>
</protein>
<dbReference type="SUPFAM" id="SSF53335">
    <property type="entry name" value="S-adenosyl-L-methionine-dependent methyltransferases"/>
    <property type="match status" value="1"/>
</dbReference>